<organism evidence="9 10">
    <name type="scientific">Hydrogenophaga aromaticivorans</name>
    <dbReference type="NCBI Taxonomy" id="2610898"/>
    <lineage>
        <taxon>Bacteria</taxon>
        <taxon>Pseudomonadati</taxon>
        <taxon>Pseudomonadota</taxon>
        <taxon>Betaproteobacteria</taxon>
        <taxon>Burkholderiales</taxon>
        <taxon>Comamonadaceae</taxon>
        <taxon>Hydrogenophaga</taxon>
    </lineage>
</organism>
<evidence type="ECO:0000259" key="7">
    <source>
        <dbReference type="Pfam" id="PF00441"/>
    </source>
</evidence>
<reference evidence="9 10" key="1">
    <citation type="submission" date="2019-09" db="EMBL/GenBank/DDBJ databases">
        <title>Hydrogenophaga aromatica sp. nov., isolated from a para-xylene-degrading enrichment culture.</title>
        <authorList>
            <person name="Tancsics A."/>
            <person name="Banerjee S."/>
        </authorList>
    </citation>
    <scope>NUCLEOTIDE SEQUENCE [LARGE SCALE GENOMIC DNA]</scope>
    <source>
        <strain evidence="9 10">D2P1</strain>
    </source>
</reference>
<evidence type="ECO:0000313" key="10">
    <source>
        <dbReference type="Proteomes" id="UP000545507"/>
    </source>
</evidence>
<dbReference type="PANTHER" id="PTHR48083:SF2">
    <property type="entry name" value="MEDIUM-CHAIN SPECIFIC ACYL-COA DEHYDROGENASE, MITOCHONDRIAL"/>
    <property type="match status" value="1"/>
</dbReference>
<dbReference type="CDD" id="cd00567">
    <property type="entry name" value="ACAD"/>
    <property type="match status" value="1"/>
</dbReference>
<sequence length="410" mass="44640">MDFTIDPDTVAIAEAVLRFVEREVLPLQQRHHDLLGSERSLFDASGRYVPEALALRQQVRKRSAELGFYTLFGDETLGGGGQGAQVMAHVQEVLNHRVGPAQPLVQTVVLPSPFTNGLSPVLRHLKPDIFAQYRDDIASGDKTLCFGLSEPDAGSDVFGMQTRAVRDGDEWVLTGTKQWITNSPYADYAMVFALTDPEAAARHKGGVTGFFVDTRASGFSVPRIINTMGHLGGDTGVIVLDGVRVRDDHRLGDVGHGLAVAMDGVNAGRMGMAASCLGLARWALDQAVDYAKVRKTFGVPIAEHQAIQLMLADSAMDIYAAKTMIQNCAWRLDSGRSANAQVSMVKAFSTEMLGRVMDRSIQIHGGMGLTNELRLEEGYRFARVMRIPDGTGEIQRRTVARQLLTGQADL</sequence>
<keyword evidence="10" id="KW-1185">Reference proteome</keyword>
<dbReference type="InterPro" id="IPR009075">
    <property type="entry name" value="AcylCo_DH/oxidase_C"/>
</dbReference>
<dbReference type="GO" id="GO:0033539">
    <property type="term" value="P:fatty acid beta-oxidation using acyl-CoA dehydrogenase"/>
    <property type="evidence" value="ECO:0007669"/>
    <property type="project" value="TreeGrafter"/>
</dbReference>
<dbReference type="InterPro" id="IPR037069">
    <property type="entry name" value="AcylCoA_DH/ox_N_sf"/>
</dbReference>
<dbReference type="InterPro" id="IPR050741">
    <property type="entry name" value="Acyl-CoA_dehydrogenase"/>
</dbReference>
<dbReference type="GO" id="GO:0050660">
    <property type="term" value="F:flavin adenine dinucleotide binding"/>
    <property type="evidence" value="ECO:0007669"/>
    <property type="project" value="InterPro"/>
</dbReference>
<keyword evidence="5" id="KW-0274">FAD</keyword>
<proteinExistence type="inferred from homology"/>
<dbReference type="Gene3D" id="1.20.140.10">
    <property type="entry name" value="Butyryl-CoA Dehydrogenase, subunit A, domain 3"/>
    <property type="match status" value="1"/>
</dbReference>
<dbReference type="InterPro" id="IPR006089">
    <property type="entry name" value="Acyl-CoA_DH_CS"/>
</dbReference>
<dbReference type="GO" id="GO:0005737">
    <property type="term" value="C:cytoplasm"/>
    <property type="evidence" value="ECO:0007669"/>
    <property type="project" value="TreeGrafter"/>
</dbReference>
<evidence type="ECO:0000256" key="6">
    <source>
        <dbReference type="ARBA" id="ARBA00023002"/>
    </source>
</evidence>
<protein>
    <recommendedName>
        <fullName evidence="3">Medium-chain specific acyl-CoA dehydrogenase, mitochondrial</fullName>
    </recommendedName>
</protein>
<dbReference type="InterPro" id="IPR036250">
    <property type="entry name" value="AcylCo_DH-like_C"/>
</dbReference>
<evidence type="ECO:0000313" key="9">
    <source>
        <dbReference type="EMBL" id="NWF44965.1"/>
    </source>
</evidence>
<evidence type="ECO:0000259" key="8">
    <source>
        <dbReference type="Pfam" id="PF02770"/>
    </source>
</evidence>
<comment type="similarity">
    <text evidence="2">Belongs to the acyl-CoA dehydrogenase family.</text>
</comment>
<dbReference type="Pfam" id="PF00441">
    <property type="entry name" value="Acyl-CoA_dh_1"/>
    <property type="match status" value="1"/>
</dbReference>
<dbReference type="FunFam" id="1.20.140.10:FF:000001">
    <property type="entry name" value="Acyl-CoA dehydrogenase"/>
    <property type="match status" value="1"/>
</dbReference>
<dbReference type="Pfam" id="PF02770">
    <property type="entry name" value="Acyl-CoA_dh_M"/>
    <property type="match status" value="1"/>
</dbReference>
<comment type="caution">
    <text evidence="9">The sequence shown here is derived from an EMBL/GenBank/DDBJ whole genome shotgun (WGS) entry which is preliminary data.</text>
</comment>
<accession>A0A7Y8GU97</accession>
<dbReference type="GO" id="GO:0003995">
    <property type="term" value="F:acyl-CoA dehydrogenase activity"/>
    <property type="evidence" value="ECO:0007669"/>
    <property type="project" value="InterPro"/>
</dbReference>
<gene>
    <name evidence="9" type="ORF">F3K02_06835</name>
</gene>
<dbReference type="InterPro" id="IPR009100">
    <property type="entry name" value="AcylCoA_DH/oxidase_NM_dom_sf"/>
</dbReference>
<keyword evidence="6" id="KW-0560">Oxidoreductase</keyword>
<evidence type="ECO:0000256" key="2">
    <source>
        <dbReference type="ARBA" id="ARBA00009347"/>
    </source>
</evidence>
<dbReference type="SUPFAM" id="SSF47203">
    <property type="entry name" value="Acyl-CoA dehydrogenase C-terminal domain-like"/>
    <property type="match status" value="1"/>
</dbReference>
<dbReference type="SUPFAM" id="SSF56645">
    <property type="entry name" value="Acyl-CoA dehydrogenase NM domain-like"/>
    <property type="match status" value="1"/>
</dbReference>
<dbReference type="Proteomes" id="UP000545507">
    <property type="component" value="Unassembled WGS sequence"/>
</dbReference>
<name>A0A7Y8GU97_9BURK</name>
<dbReference type="RefSeq" id="WP_177134600.1">
    <property type="nucleotide sequence ID" value="NZ_JAGPWB010000020.1"/>
</dbReference>
<evidence type="ECO:0000256" key="4">
    <source>
        <dbReference type="ARBA" id="ARBA00022630"/>
    </source>
</evidence>
<dbReference type="FunFam" id="2.40.110.10:FF:000002">
    <property type="entry name" value="Acyl-CoA dehydrogenase fadE12"/>
    <property type="match status" value="1"/>
</dbReference>
<evidence type="ECO:0000256" key="3">
    <source>
        <dbReference type="ARBA" id="ARBA00019125"/>
    </source>
</evidence>
<dbReference type="EMBL" id="VYGV01000006">
    <property type="protein sequence ID" value="NWF44965.1"/>
    <property type="molecule type" value="Genomic_DNA"/>
</dbReference>
<dbReference type="PROSITE" id="PS00072">
    <property type="entry name" value="ACYL_COA_DH_1"/>
    <property type="match status" value="1"/>
</dbReference>
<evidence type="ECO:0000256" key="1">
    <source>
        <dbReference type="ARBA" id="ARBA00001974"/>
    </source>
</evidence>
<evidence type="ECO:0000256" key="5">
    <source>
        <dbReference type="ARBA" id="ARBA00022827"/>
    </source>
</evidence>
<dbReference type="PANTHER" id="PTHR48083">
    <property type="entry name" value="MEDIUM-CHAIN SPECIFIC ACYL-COA DEHYDROGENASE, MITOCHONDRIAL-RELATED"/>
    <property type="match status" value="1"/>
</dbReference>
<dbReference type="AlphaFoldDB" id="A0A7Y8GU97"/>
<dbReference type="Gene3D" id="1.10.540.10">
    <property type="entry name" value="Acyl-CoA dehydrogenase/oxidase, N-terminal domain"/>
    <property type="match status" value="1"/>
</dbReference>
<dbReference type="InterPro" id="IPR046373">
    <property type="entry name" value="Acyl-CoA_Oxase/DH_mid-dom_sf"/>
</dbReference>
<keyword evidence="4" id="KW-0285">Flavoprotein</keyword>
<comment type="cofactor">
    <cofactor evidence="1">
        <name>FAD</name>
        <dbReference type="ChEBI" id="CHEBI:57692"/>
    </cofactor>
</comment>
<feature type="domain" description="Acyl-CoA dehydrogenase/oxidase C-terminal" evidence="7">
    <location>
        <begin position="255"/>
        <end position="404"/>
    </location>
</feature>
<dbReference type="InterPro" id="IPR006091">
    <property type="entry name" value="Acyl-CoA_Oxase/DH_mid-dom"/>
</dbReference>
<dbReference type="Gene3D" id="2.40.110.10">
    <property type="entry name" value="Butyryl-CoA Dehydrogenase, subunit A, domain 2"/>
    <property type="match status" value="1"/>
</dbReference>
<feature type="domain" description="Acyl-CoA oxidase/dehydrogenase middle" evidence="8">
    <location>
        <begin position="145"/>
        <end position="243"/>
    </location>
</feature>